<dbReference type="AlphaFoldDB" id="A0AAW6RI30"/>
<feature type="signal peptide" evidence="2">
    <location>
        <begin position="1"/>
        <end position="23"/>
    </location>
</feature>
<sequence length="161" mass="17253">MRCLSAHAASAALALFLAAPAWAQAHKCQTPGGPVTYSDQPCASAQAGGPITLRPNSMDGSEGRAQDQRAAAAQAAPPANRTGRASSHHSNSWACRNALRSLQTQPQRVDTEQFEQERQAASRACGHEVRAKPPREPKARLLRKQRAASSPASREKRRSKP</sequence>
<dbReference type="Proteomes" id="UP001237156">
    <property type="component" value="Unassembled WGS sequence"/>
</dbReference>
<keyword evidence="5" id="KW-1185">Reference proteome</keyword>
<name>A0AAW6RI30_9BURK</name>
<evidence type="ECO:0000256" key="2">
    <source>
        <dbReference type="SAM" id="SignalP"/>
    </source>
</evidence>
<feature type="region of interest" description="Disordered" evidence="1">
    <location>
        <begin position="46"/>
        <end position="161"/>
    </location>
</feature>
<accession>A0AAW6RI30</accession>
<feature type="compositionally biased region" description="Low complexity" evidence="1">
    <location>
        <begin position="68"/>
        <end position="79"/>
    </location>
</feature>
<dbReference type="EMBL" id="JARVII010000016">
    <property type="protein sequence ID" value="MDG9699779.1"/>
    <property type="molecule type" value="Genomic_DNA"/>
</dbReference>
<organism evidence="4 5">
    <name type="scientific">Ottowia cancrivicina</name>
    <dbReference type="NCBI Taxonomy" id="3040346"/>
    <lineage>
        <taxon>Bacteria</taxon>
        <taxon>Pseudomonadati</taxon>
        <taxon>Pseudomonadota</taxon>
        <taxon>Betaproteobacteria</taxon>
        <taxon>Burkholderiales</taxon>
        <taxon>Comamonadaceae</taxon>
        <taxon>Ottowia</taxon>
    </lineage>
</organism>
<dbReference type="RefSeq" id="WP_279524617.1">
    <property type="nucleotide sequence ID" value="NZ_JARVII010000016.1"/>
</dbReference>
<evidence type="ECO:0000313" key="4">
    <source>
        <dbReference type="EMBL" id="MDG9699779.1"/>
    </source>
</evidence>
<proteinExistence type="predicted"/>
<dbReference type="InterPro" id="IPR025392">
    <property type="entry name" value="DUF4124"/>
</dbReference>
<comment type="caution">
    <text evidence="4">The sequence shown here is derived from an EMBL/GenBank/DDBJ whole genome shotgun (WGS) entry which is preliminary data.</text>
</comment>
<keyword evidence="2" id="KW-0732">Signal</keyword>
<dbReference type="Pfam" id="PF13511">
    <property type="entry name" value="DUF4124"/>
    <property type="match status" value="1"/>
</dbReference>
<protein>
    <recommendedName>
        <fullName evidence="3">DUF4124 domain-containing protein</fullName>
    </recommendedName>
</protein>
<evidence type="ECO:0000256" key="1">
    <source>
        <dbReference type="SAM" id="MobiDB-lite"/>
    </source>
</evidence>
<evidence type="ECO:0000259" key="3">
    <source>
        <dbReference type="Pfam" id="PF13511"/>
    </source>
</evidence>
<feature type="domain" description="DUF4124" evidence="3">
    <location>
        <begin position="12"/>
        <end position="57"/>
    </location>
</feature>
<feature type="compositionally biased region" description="Basic and acidic residues" evidence="1">
    <location>
        <begin position="109"/>
        <end position="139"/>
    </location>
</feature>
<gene>
    <name evidence="4" type="ORF">QB898_08675</name>
</gene>
<evidence type="ECO:0000313" key="5">
    <source>
        <dbReference type="Proteomes" id="UP001237156"/>
    </source>
</evidence>
<feature type="chain" id="PRO_5043633441" description="DUF4124 domain-containing protein" evidence="2">
    <location>
        <begin position="24"/>
        <end position="161"/>
    </location>
</feature>
<feature type="compositionally biased region" description="Polar residues" evidence="1">
    <location>
        <begin position="83"/>
        <end position="108"/>
    </location>
</feature>
<reference evidence="4 5" key="1">
    <citation type="submission" date="2023-04" db="EMBL/GenBank/DDBJ databases">
        <title>Ottowia paracancer sp. nov., isolated from human stomach.</title>
        <authorList>
            <person name="Song Y."/>
        </authorList>
    </citation>
    <scope>NUCLEOTIDE SEQUENCE [LARGE SCALE GENOMIC DNA]</scope>
    <source>
        <strain evidence="4 5">10c7w1</strain>
    </source>
</reference>